<feature type="domain" description="FlgO" evidence="2">
    <location>
        <begin position="38"/>
        <end position="172"/>
    </location>
</feature>
<feature type="signal peptide" evidence="1">
    <location>
        <begin position="1"/>
        <end position="20"/>
    </location>
</feature>
<evidence type="ECO:0000256" key="1">
    <source>
        <dbReference type="SAM" id="SignalP"/>
    </source>
</evidence>
<dbReference type="AlphaFoldDB" id="A0A432ZQP9"/>
<feature type="chain" id="PRO_5019097884" description="FlgO domain-containing protein" evidence="1">
    <location>
        <begin position="21"/>
        <end position="193"/>
    </location>
</feature>
<dbReference type="RefSeq" id="WP_126841727.1">
    <property type="nucleotide sequence ID" value="NZ_PIQH01000005.1"/>
</dbReference>
<evidence type="ECO:0000313" key="4">
    <source>
        <dbReference type="Proteomes" id="UP000287996"/>
    </source>
</evidence>
<sequence length="193" mass="21124">MGLKPLIFALCASVSVCLSAAAGVWVSEQGTGQQRLAEKLAQQLAPQLHRQQQTHQSLAFTRLVMADTLQPPIKADSLYSVGYGLTEALANELQRYYSPIVEVRSRAYLEISDKGVTNLSNDADELNDFPNVDRILVGTLSREPQGVRVRVSVVDRRSQKVIASADSLLPKAAYNGNRQLELVNGHLQRGVTP</sequence>
<dbReference type="Pfam" id="PF17680">
    <property type="entry name" value="FlgO"/>
    <property type="match status" value="1"/>
</dbReference>
<organism evidence="3 4">
    <name type="scientific">Idiomarina tyrosinivorans</name>
    <dbReference type="NCBI Taxonomy" id="1445662"/>
    <lineage>
        <taxon>Bacteria</taxon>
        <taxon>Pseudomonadati</taxon>
        <taxon>Pseudomonadota</taxon>
        <taxon>Gammaproteobacteria</taxon>
        <taxon>Alteromonadales</taxon>
        <taxon>Idiomarinaceae</taxon>
        <taxon>Idiomarina</taxon>
    </lineage>
</organism>
<accession>A0A432ZQP9</accession>
<keyword evidence="4" id="KW-1185">Reference proteome</keyword>
<evidence type="ECO:0000259" key="2">
    <source>
        <dbReference type="Pfam" id="PF17680"/>
    </source>
</evidence>
<gene>
    <name evidence="3" type="ORF">CWI84_06250</name>
</gene>
<comment type="caution">
    <text evidence="3">The sequence shown here is derived from an EMBL/GenBank/DDBJ whole genome shotgun (WGS) entry which is preliminary data.</text>
</comment>
<keyword evidence="1" id="KW-0732">Signal</keyword>
<dbReference type="OrthoDB" id="6236745at2"/>
<dbReference type="EMBL" id="PIQH01000005">
    <property type="protein sequence ID" value="RUO80229.1"/>
    <property type="molecule type" value="Genomic_DNA"/>
</dbReference>
<reference evidence="3 4" key="1">
    <citation type="journal article" date="2011" name="Front. Microbiol.">
        <title>Genomic signatures of strain selection and enhancement in Bacillus atrophaeus var. globigii, a historical biowarfare simulant.</title>
        <authorList>
            <person name="Gibbons H.S."/>
            <person name="Broomall S.M."/>
            <person name="McNew L.A."/>
            <person name="Daligault H."/>
            <person name="Chapman C."/>
            <person name="Bruce D."/>
            <person name="Karavis M."/>
            <person name="Krepps M."/>
            <person name="McGregor P.A."/>
            <person name="Hong C."/>
            <person name="Park K.H."/>
            <person name="Akmal A."/>
            <person name="Feldman A."/>
            <person name="Lin J.S."/>
            <person name="Chang W.E."/>
            <person name="Higgs B.W."/>
            <person name="Demirev P."/>
            <person name="Lindquist J."/>
            <person name="Liem A."/>
            <person name="Fochler E."/>
            <person name="Read T.D."/>
            <person name="Tapia R."/>
            <person name="Johnson S."/>
            <person name="Bishop-Lilly K.A."/>
            <person name="Detter C."/>
            <person name="Han C."/>
            <person name="Sozhamannan S."/>
            <person name="Rosenzweig C.N."/>
            <person name="Skowronski E.W."/>
        </authorList>
    </citation>
    <scope>NUCLEOTIDE SEQUENCE [LARGE SCALE GENOMIC DNA]</scope>
    <source>
        <strain evidence="3 4">CC-PW-9</strain>
    </source>
</reference>
<dbReference type="Proteomes" id="UP000287996">
    <property type="component" value="Unassembled WGS sequence"/>
</dbReference>
<evidence type="ECO:0000313" key="3">
    <source>
        <dbReference type="EMBL" id="RUO80229.1"/>
    </source>
</evidence>
<protein>
    <recommendedName>
        <fullName evidence="2">FlgO domain-containing protein</fullName>
    </recommendedName>
</protein>
<name>A0A432ZQP9_9GAMM</name>
<dbReference type="InterPro" id="IPR041215">
    <property type="entry name" value="FlgO_dom"/>
</dbReference>
<proteinExistence type="predicted"/>